<accession>A0AAC9NBU3</accession>
<dbReference type="InterPro" id="IPR041656">
    <property type="entry name" value="TPR_5"/>
</dbReference>
<dbReference type="EMBL" id="CP017786">
    <property type="protein sequence ID" value="AOZ88957.1"/>
    <property type="molecule type" value="Genomic_DNA"/>
</dbReference>
<evidence type="ECO:0000313" key="3">
    <source>
        <dbReference type="EMBL" id="AOZ88957.1"/>
    </source>
</evidence>
<evidence type="ECO:0000259" key="2">
    <source>
        <dbReference type="Pfam" id="PF12688"/>
    </source>
</evidence>
<dbReference type="RefSeq" id="WP_071168412.1">
    <property type="nucleotide sequence ID" value="NZ_CP017786.1"/>
</dbReference>
<feature type="domain" description="Tetratrico peptide repeat group 5" evidence="2">
    <location>
        <begin position="37"/>
        <end position="156"/>
    </location>
</feature>
<dbReference type="Gene3D" id="1.25.40.10">
    <property type="entry name" value="Tetratricopeptide repeat domain"/>
    <property type="match status" value="1"/>
</dbReference>
<dbReference type="InterPro" id="IPR019734">
    <property type="entry name" value="TPR_rpt"/>
</dbReference>
<evidence type="ECO:0000256" key="1">
    <source>
        <dbReference type="PROSITE-ProRule" id="PRU00339"/>
    </source>
</evidence>
<name>A0AAC9NBU3_9BACI</name>
<feature type="repeat" description="TPR" evidence="1">
    <location>
        <begin position="72"/>
        <end position="105"/>
    </location>
</feature>
<dbReference type="AlphaFoldDB" id="A0AAC9NBU3"/>
<protein>
    <recommendedName>
        <fullName evidence="2">Tetratrico peptide repeat group 5 domain-containing protein</fullName>
    </recommendedName>
</protein>
<proteinExistence type="predicted"/>
<organism evidence="3 4">
    <name type="scientific">Bacillus xiamenensis</name>
    <dbReference type="NCBI Taxonomy" id="1178537"/>
    <lineage>
        <taxon>Bacteria</taxon>
        <taxon>Bacillati</taxon>
        <taxon>Bacillota</taxon>
        <taxon>Bacilli</taxon>
        <taxon>Bacillales</taxon>
        <taxon>Bacillaceae</taxon>
        <taxon>Bacillus</taxon>
    </lineage>
</organism>
<dbReference type="SMART" id="SM00028">
    <property type="entry name" value="TPR"/>
    <property type="match status" value="2"/>
</dbReference>
<dbReference type="InterPro" id="IPR011990">
    <property type="entry name" value="TPR-like_helical_dom_sf"/>
</dbReference>
<dbReference type="Proteomes" id="UP000177709">
    <property type="component" value="Chromosome"/>
</dbReference>
<dbReference type="SUPFAM" id="SSF48452">
    <property type="entry name" value="TPR-like"/>
    <property type="match status" value="1"/>
</dbReference>
<dbReference type="PROSITE" id="PS50005">
    <property type="entry name" value="TPR"/>
    <property type="match status" value="1"/>
</dbReference>
<evidence type="ECO:0000313" key="4">
    <source>
        <dbReference type="Proteomes" id="UP000177709"/>
    </source>
</evidence>
<gene>
    <name evidence="3" type="ORF">BK049_09865</name>
</gene>
<keyword evidence="1" id="KW-0802">TPR repeat</keyword>
<dbReference type="Pfam" id="PF12688">
    <property type="entry name" value="TPR_5"/>
    <property type="match status" value="1"/>
</dbReference>
<reference evidence="3 4" key="1">
    <citation type="submission" date="2016-10" db="EMBL/GenBank/DDBJ databases">
        <title>Whole genome sequence of hyper active fibrinolysis bacterium Bacillus pumilus strain VV3 isolated from fermented rice.</title>
        <authorList>
            <person name="Mariadas V.A."/>
            <person name="Vijayaraghavan P."/>
            <person name="Dhandapani V."/>
        </authorList>
    </citation>
    <scope>NUCLEOTIDE SEQUENCE [LARGE SCALE GENOMIC DNA]</scope>
    <source>
        <strain evidence="3 4">VV3</strain>
    </source>
</reference>
<dbReference type="KEGG" id="bxi:BK049_09865"/>
<sequence length="161" mass="18832">METKLLKAIELRESGHLQESNDMLTRLVEEYPDHASIHYQCAWSYDVLGKEKQAVFFYEKAIELGLSSEEREDAFLGLGSTYRTLGEYEKSKQIFLNAMEAYPKNKAIHTFYAMTLYNLNEHHKAMEILLNCLTETTNDPDILSYRKAIEFYSNQLDTLWK</sequence>